<protein>
    <recommendedName>
        <fullName evidence="4">Transmembrane protein</fullName>
    </recommendedName>
</protein>
<accession>A0AAD8VPR6</accession>
<organism evidence="2 3">
    <name type="scientific">Lolium multiflorum</name>
    <name type="common">Italian ryegrass</name>
    <name type="synonym">Lolium perenne subsp. multiflorum</name>
    <dbReference type="NCBI Taxonomy" id="4521"/>
    <lineage>
        <taxon>Eukaryota</taxon>
        <taxon>Viridiplantae</taxon>
        <taxon>Streptophyta</taxon>
        <taxon>Embryophyta</taxon>
        <taxon>Tracheophyta</taxon>
        <taxon>Spermatophyta</taxon>
        <taxon>Magnoliopsida</taxon>
        <taxon>Liliopsida</taxon>
        <taxon>Poales</taxon>
        <taxon>Poaceae</taxon>
        <taxon>BOP clade</taxon>
        <taxon>Pooideae</taxon>
        <taxon>Poodae</taxon>
        <taxon>Poeae</taxon>
        <taxon>Poeae Chloroplast Group 2 (Poeae type)</taxon>
        <taxon>Loliodinae</taxon>
        <taxon>Loliinae</taxon>
        <taxon>Lolium</taxon>
    </lineage>
</organism>
<sequence>MSNMISNYPTSAYHALPSSSSTTKTTKRQPLPAEASAAYLHDNCDKVFLHVMVCLMMSVFFAISASAVWQDMHDVIINAIAYLYSTAMIHLVLIKRWEDEKKQAELNACSAPGTGLHSMLASMMMLVATGAVIISLAVALSVFRPDWHDLVFIAIMVLASVAGMFFLLGSEESSRKKGRRDNFEDALNRV</sequence>
<keyword evidence="1" id="KW-0472">Membrane</keyword>
<proteinExistence type="predicted"/>
<feature type="transmembrane region" description="Helical" evidence="1">
    <location>
        <begin position="150"/>
        <end position="170"/>
    </location>
</feature>
<comment type="caution">
    <text evidence="2">The sequence shown here is derived from an EMBL/GenBank/DDBJ whole genome shotgun (WGS) entry which is preliminary data.</text>
</comment>
<dbReference type="Proteomes" id="UP001231189">
    <property type="component" value="Unassembled WGS sequence"/>
</dbReference>
<dbReference type="EMBL" id="JAUUTY010000007">
    <property type="protein sequence ID" value="KAK1613176.1"/>
    <property type="molecule type" value="Genomic_DNA"/>
</dbReference>
<gene>
    <name evidence="2" type="ORF">QYE76_036849</name>
</gene>
<dbReference type="AlphaFoldDB" id="A0AAD8VPR6"/>
<feature type="transmembrane region" description="Helical" evidence="1">
    <location>
        <begin position="123"/>
        <end position="144"/>
    </location>
</feature>
<evidence type="ECO:0008006" key="4">
    <source>
        <dbReference type="Google" id="ProtNLM"/>
    </source>
</evidence>
<keyword evidence="1" id="KW-1133">Transmembrane helix</keyword>
<evidence type="ECO:0000256" key="1">
    <source>
        <dbReference type="SAM" id="Phobius"/>
    </source>
</evidence>
<keyword evidence="1" id="KW-0812">Transmembrane</keyword>
<evidence type="ECO:0000313" key="2">
    <source>
        <dbReference type="EMBL" id="KAK1613176.1"/>
    </source>
</evidence>
<keyword evidence="3" id="KW-1185">Reference proteome</keyword>
<name>A0AAD8VPR6_LOLMU</name>
<feature type="transmembrane region" description="Helical" evidence="1">
    <location>
        <begin position="75"/>
        <end position="94"/>
    </location>
</feature>
<reference evidence="2" key="1">
    <citation type="submission" date="2023-07" db="EMBL/GenBank/DDBJ databases">
        <title>A chromosome-level genome assembly of Lolium multiflorum.</title>
        <authorList>
            <person name="Chen Y."/>
            <person name="Copetti D."/>
            <person name="Kolliker R."/>
            <person name="Studer B."/>
        </authorList>
    </citation>
    <scope>NUCLEOTIDE SEQUENCE</scope>
    <source>
        <strain evidence="2">02402/16</strain>
        <tissue evidence="2">Leaf</tissue>
    </source>
</reference>
<evidence type="ECO:0000313" key="3">
    <source>
        <dbReference type="Proteomes" id="UP001231189"/>
    </source>
</evidence>
<feature type="transmembrane region" description="Helical" evidence="1">
    <location>
        <begin position="47"/>
        <end position="69"/>
    </location>
</feature>